<dbReference type="AlphaFoldDB" id="A0A2S9SR72"/>
<dbReference type="RefSeq" id="WP_105908301.1">
    <property type="nucleotide sequence ID" value="NZ_CP060693.1"/>
</dbReference>
<evidence type="ECO:0000313" key="2">
    <source>
        <dbReference type="EMBL" id="QNM89910.1"/>
    </source>
</evidence>
<evidence type="ECO:0000313" key="3">
    <source>
        <dbReference type="Proteomes" id="UP000239065"/>
    </source>
</evidence>
<reference evidence="1 3" key="1">
    <citation type="submission" date="2017-09" db="EMBL/GenBank/DDBJ databases">
        <title>Reassesment of A. cryaerophilus.</title>
        <authorList>
            <person name="Perez-Cataluna A."/>
            <person name="Collado L."/>
            <person name="Salgado O."/>
            <person name="Lefinanco V."/>
            <person name="Figueras M.J."/>
        </authorList>
    </citation>
    <scope>NUCLEOTIDE SEQUENCE [LARGE SCALE GENOMIC DNA]</scope>
    <source>
        <strain evidence="1 3">LMG 9861</strain>
    </source>
</reference>
<dbReference type="EMBL" id="CP060693">
    <property type="protein sequence ID" value="QNM89910.1"/>
    <property type="molecule type" value="Genomic_DNA"/>
</dbReference>
<accession>A0A2S9SR72</accession>
<sequence>MNSSINLRDLYIIDFWSSDDLGARTTFYDYIDEEFEEDDDKDWIKLNNNVFIDIEGIPYSIFI</sequence>
<dbReference type="Proteomes" id="UP000515842">
    <property type="component" value="Chromosome"/>
</dbReference>
<evidence type="ECO:0000313" key="4">
    <source>
        <dbReference type="Proteomes" id="UP000515842"/>
    </source>
</evidence>
<proteinExistence type="predicted"/>
<gene>
    <name evidence="1" type="ORF">CJ669_00905</name>
    <name evidence="2" type="ORF">HOO34_09835</name>
</gene>
<organism evidence="1 3">
    <name type="scientific">Aliarcobacter cryaerophilus</name>
    <dbReference type="NCBI Taxonomy" id="28198"/>
    <lineage>
        <taxon>Bacteria</taxon>
        <taxon>Pseudomonadati</taxon>
        <taxon>Campylobacterota</taxon>
        <taxon>Epsilonproteobacteria</taxon>
        <taxon>Campylobacterales</taxon>
        <taxon>Arcobacteraceae</taxon>
        <taxon>Aliarcobacter</taxon>
    </lineage>
</organism>
<name>A0A2S9SR72_9BACT</name>
<protein>
    <submittedName>
        <fullName evidence="1">Uncharacterized protein</fullName>
    </submittedName>
</protein>
<evidence type="ECO:0000313" key="1">
    <source>
        <dbReference type="EMBL" id="PRM89087.1"/>
    </source>
</evidence>
<dbReference type="EMBL" id="NXGJ01000001">
    <property type="protein sequence ID" value="PRM89087.1"/>
    <property type="molecule type" value="Genomic_DNA"/>
</dbReference>
<dbReference type="Proteomes" id="UP000239065">
    <property type="component" value="Unassembled WGS sequence"/>
</dbReference>
<reference evidence="2 4" key="2">
    <citation type="journal article" date="2020" name="Front. Microbiol.">
        <title>Genomic Analysis and Antimicrobial Resistance of Aliarcobacter cryaerophilus Strains From German Water Poultry.</title>
        <authorList>
            <person name="Muller E."/>
            <person name="Hotzel H."/>
            <person name="Ahlers C."/>
            <person name="Hanel I."/>
            <person name="Tomaso H."/>
            <person name="Abdel-Glil M.Y."/>
        </authorList>
    </citation>
    <scope>NUCLEOTIDE SEQUENCE [LARGE SCALE GENOMIC DNA]</scope>
    <source>
        <strain evidence="2 4">16CS1285-4</strain>
    </source>
</reference>